<proteinExistence type="predicted"/>
<reference evidence="1" key="1">
    <citation type="submission" date="2016-04" db="EMBL/GenBank/DDBJ databases">
        <authorList>
            <person name="Evans L.H."/>
            <person name="Alamgir A."/>
            <person name="Owens N."/>
            <person name="Weber N.D."/>
            <person name="Virtaneva K."/>
            <person name="Barbian K."/>
            <person name="Babar A."/>
            <person name="Rosenke K."/>
        </authorList>
    </citation>
    <scope>NUCLEOTIDE SEQUENCE</scope>
    <source>
        <strain evidence="1">86-1</strain>
    </source>
</reference>
<protein>
    <submittedName>
        <fullName evidence="1">Uncharacterized protein</fullName>
    </submittedName>
</protein>
<evidence type="ECO:0000313" key="1">
    <source>
        <dbReference type="EMBL" id="SBW05646.1"/>
    </source>
</evidence>
<sequence>MHKQLEETLFLEQEITLSNFEASNVLMNNLQ</sequence>
<gene>
    <name evidence="1" type="ORF">KL86DYS1_31165</name>
</gene>
<name>A0A212K1W0_9BACT</name>
<accession>A0A212K1W0</accession>
<dbReference type="AlphaFoldDB" id="A0A212K1W0"/>
<organism evidence="1">
    <name type="scientific">uncultured Dysgonomonas sp</name>
    <dbReference type="NCBI Taxonomy" id="206096"/>
    <lineage>
        <taxon>Bacteria</taxon>
        <taxon>Pseudomonadati</taxon>
        <taxon>Bacteroidota</taxon>
        <taxon>Bacteroidia</taxon>
        <taxon>Bacteroidales</taxon>
        <taxon>Dysgonomonadaceae</taxon>
        <taxon>Dysgonomonas</taxon>
        <taxon>environmental samples</taxon>
    </lineage>
</organism>
<dbReference type="EMBL" id="FLUM01000003">
    <property type="protein sequence ID" value="SBW05646.1"/>
    <property type="molecule type" value="Genomic_DNA"/>
</dbReference>